<proteinExistence type="predicted"/>
<evidence type="ECO:0000313" key="2">
    <source>
        <dbReference type="EMBL" id="KAL0106758.1"/>
    </source>
</evidence>
<keyword evidence="3" id="KW-1185">Reference proteome</keyword>
<feature type="compositionally biased region" description="Basic residues" evidence="1">
    <location>
        <begin position="12"/>
        <end position="21"/>
    </location>
</feature>
<accession>A0AAW2ETV4</accession>
<sequence length="180" mass="21070">MKKERRTAPRTGKGKSKKKIKRRRIKGGNLELISRILSRHRFTRKSLLFIISYSRFSLISSGPSLYGSESGVLNFDVTVDFCRNMRKRRIRDRKSKARCVCARASVFGAVTVRRTSGVRIIFRLYVYICTRKRKNYTHAQHETSTYTWTHTRYSREARTRCAARANVRACMYHYCIMAVG</sequence>
<evidence type="ECO:0000313" key="3">
    <source>
        <dbReference type="Proteomes" id="UP001430953"/>
    </source>
</evidence>
<dbReference type="AlphaFoldDB" id="A0AAW2ETV4"/>
<dbReference type="EMBL" id="JADYXP020000017">
    <property type="protein sequence ID" value="KAL0106758.1"/>
    <property type="molecule type" value="Genomic_DNA"/>
</dbReference>
<dbReference type="Proteomes" id="UP001430953">
    <property type="component" value="Unassembled WGS sequence"/>
</dbReference>
<name>A0AAW2ETV4_9HYME</name>
<gene>
    <name evidence="2" type="ORF">PUN28_015363</name>
</gene>
<reference evidence="2 3" key="1">
    <citation type="submission" date="2023-03" db="EMBL/GenBank/DDBJ databases">
        <title>High recombination rates correlate with genetic variation in Cardiocondyla obscurior ants.</title>
        <authorList>
            <person name="Errbii M."/>
        </authorList>
    </citation>
    <scope>NUCLEOTIDE SEQUENCE [LARGE SCALE GENOMIC DNA]</scope>
    <source>
        <strain evidence="2">Alpha-2009</strain>
        <tissue evidence="2">Whole body</tissue>
    </source>
</reference>
<evidence type="ECO:0000256" key="1">
    <source>
        <dbReference type="SAM" id="MobiDB-lite"/>
    </source>
</evidence>
<comment type="caution">
    <text evidence="2">The sequence shown here is derived from an EMBL/GenBank/DDBJ whole genome shotgun (WGS) entry which is preliminary data.</text>
</comment>
<protein>
    <submittedName>
        <fullName evidence="2">Uncharacterized protein</fullName>
    </submittedName>
</protein>
<feature type="region of interest" description="Disordered" evidence="1">
    <location>
        <begin position="1"/>
        <end position="21"/>
    </location>
</feature>
<organism evidence="2 3">
    <name type="scientific">Cardiocondyla obscurior</name>
    <dbReference type="NCBI Taxonomy" id="286306"/>
    <lineage>
        <taxon>Eukaryota</taxon>
        <taxon>Metazoa</taxon>
        <taxon>Ecdysozoa</taxon>
        <taxon>Arthropoda</taxon>
        <taxon>Hexapoda</taxon>
        <taxon>Insecta</taxon>
        <taxon>Pterygota</taxon>
        <taxon>Neoptera</taxon>
        <taxon>Endopterygota</taxon>
        <taxon>Hymenoptera</taxon>
        <taxon>Apocrita</taxon>
        <taxon>Aculeata</taxon>
        <taxon>Formicoidea</taxon>
        <taxon>Formicidae</taxon>
        <taxon>Myrmicinae</taxon>
        <taxon>Cardiocondyla</taxon>
    </lineage>
</organism>